<dbReference type="AlphaFoldDB" id="A0A1M7ASL4"/>
<evidence type="ECO:0000313" key="2">
    <source>
        <dbReference type="EMBL" id="SHL45616.1"/>
    </source>
</evidence>
<gene>
    <name evidence="2" type="ORF">SAMN05443432_101557</name>
</gene>
<protein>
    <submittedName>
        <fullName evidence="2">Uncharacterized protein</fullName>
    </submittedName>
</protein>
<dbReference type="SUPFAM" id="SSF103025">
    <property type="entry name" value="Folate-binding domain"/>
    <property type="match status" value="1"/>
</dbReference>
<dbReference type="EMBL" id="FRCB01000001">
    <property type="protein sequence ID" value="SHL45616.1"/>
    <property type="molecule type" value="Genomic_DNA"/>
</dbReference>
<reference evidence="2 3" key="1">
    <citation type="submission" date="2016-11" db="EMBL/GenBank/DDBJ databases">
        <authorList>
            <person name="Varghese N."/>
            <person name="Submissions S."/>
        </authorList>
    </citation>
    <scope>NUCLEOTIDE SEQUENCE [LARGE SCALE GENOMIC DNA]</scope>
    <source>
        <strain evidence="2 3">DSM 28249</strain>
    </source>
</reference>
<feature type="region of interest" description="Disordered" evidence="1">
    <location>
        <begin position="83"/>
        <end position="102"/>
    </location>
</feature>
<dbReference type="InterPro" id="IPR027266">
    <property type="entry name" value="TrmE/GcvT-like"/>
</dbReference>
<keyword evidence="3" id="KW-1185">Reference proteome</keyword>
<evidence type="ECO:0000256" key="1">
    <source>
        <dbReference type="SAM" id="MobiDB-lite"/>
    </source>
</evidence>
<sequence>MLFRLSPPVPLRLDRDEFWFSTPDSDLQLWLEGVNVGLGHHVETAELDMATVQIQGPKSEELMEAEMSGQPVAAEVVEVPFRPSAHPSAREQAQASGRYWDG</sequence>
<dbReference type="RefSeq" id="WP_188129843.1">
    <property type="nucleotide sequence ID" value="NZ_FRCB01000001.1"/>
</dbReference>
<dbReference type="Gene3D" id="3.30.1360.120">
    <property type="entry name" value="Probable tRNA modification gtpase trme, domain 1"/>
    <property type="match status" value="1"/>
</dbReference>
<organism evidence="2 3">
    <name type="scientific">Roseovarius litoreus</name>
    <dbReference type="NCBI Taxonomy" id="1155722"/>
    <lineage>
        <taxon>Bacteria</taxon>
        <taxon>Pseudomonadati</taxon>
        <taxon>Pseudomonadota</taxon>
        <taxon>Alphaproteobacteria</taxon>
        <taxon>Rhodobacterales</taxon>
        <taxon>Roseobacteraceae</taxon>
        <taxon>Roseovarius</taxon>
    </lineage>
</organism>
<dbReference type="Proteomes" id="UP000322545">
    <property type="component" value="Unassembled WGS sequence"/>
</dbReference>
<name>A0A1M7ASL4_9RHOB</name>
<accession>A0A1M7ASL4</accession>
<proteinExistence type="predicted"/>
<evidence type="ECO:0000313" key="3">
    <source>
        <dbReference type="Proteomes" id="UP000322545"/>
    </source>
</evidence>